<dbReference type="PANTHER" id="PTHR30250:SF11">
    <property type="entry name" value="O-ANTIGEN TRANSPORTER-RELATED"/>
    <property type="match status" value="1"/>
</dbReference>
<evidence type="ECO:0000256" key="3">
    <source>
        <dbReference type="ARBA" id="ARBA00022692"/>
    </source>
</evidence>
<keyword evidence="3 6" id="KW-0812">Transmembrane</keyword>
<comment type="subcellular location">
    <subcellularLocation>
        <location evidence="1">Cell membrane</location>
        <topology evidence="1">Multi-pass membrane protein</topology>
    </subcellularLocation>
</comment>
<feature type="transmembrane region" description="Helical" evidence="6">
    <location>
        <begin position="97"/>
        <end position="119"/>
    </location>
</feature>
<keyword evidence="4 6" id="KW-1133">Transmembrane helix</keyword>
<accession>A0ABQ1GGU9</accession>
<name>A0ABQ1GGU9_9SPHN</name>
<evidence type="ECO:0000313" key="8">
    <source>
        <dbReference type="Proteomes" id="UP000618591"/>
    </source>
</evidence>
<dbReference type="EMBL" id="BMDW01000006">
    <property type="protein sequence ID" value="GGA43572.1"/>
    <property type="molecule type" value="Genomic_DNA"/>
</dbReference>
<dbReference type="PANTHER" id="PTHR30250">
    <property type="entry name" value="PST FAMILY PREDICTED COLANIC ACID TRANSPORTER"/>
    <property type="match status" value="1"/>
</dbReference>
<feature type="transmembrane region" description="Helical" evidence="6">
    <location>
        <begin position="347"/>
        <end position="370"/>
    </location>
</feature>
<keyword evidence="2" id="KW-1003">Cell membrane</keyword>
<comment type="caution">
    <text evidence="7">The sequence shown here is derived from an EMBL/GenBank/DDBJ whole genome shotgun (WGS) entry which is preliminary data.</text>
</comment>
<dbReference type="Pfam" id="PF13440">
    <property type="entry name" value="Polysacc_synt_3"/>
    <property type="match status" value="1"/>
</dbReference>
<proteinExistence type="predicted"/>
<gene>
    <name evidence="7" type="ORF">GCM10011395_12210</name>
</gene>
<evidence type="ECO:0000256" key="4">
    <source>
        <dbReference type="ARBA" id="ARBA00022989"/>
    </source>
</evidence>
<evidence type="ECO:0000313" key="7">
    <source>
        <dbReference type="EMBL" id="GGA43572.1"/>
    </source>
</evidence>
<feature type="transmembrane region" description="Helical" evidence="6">
    <location>
        <begin position="167"/>
        <end position="185"/>
    </location>
</feature>
<protein>
    <recommendedName>
        <fullName evidence="9">Polysaccharide biosynthesis protein</fullName>
    </recommendedName>
</protein>
<evidence type="ECO:0000256" key="5">
    <source>
        <dbReference type="ARBA" id="ARBA00023136"/>
    </source>
</evidence>
<feature type="transmembrane region" description="Helical" evidence="6">
    <location>
        <begin position="310"/>
        <end position="327"/>
    </location>
</feature>
<dbReference type="Proteomes" id="UP000618591">
    <property type="component" value="Unassembled WGS sequence"/>
</dbReference>
<reference evidence="8" key="1">
    <citation type="journal article" date="2019" name="Int. J. Syst. Evol. Microbiol.">
        <title>The Global Catalogue of Microorganisms (GCM) 10K type strain sequencing project: providing services to taxonomists for standard genome sequencing and annotation.</title>
        <authorList>
            <consortium name="The Broad Institute Genomics Platform"/>
            <consortium name="The Broad Institute Genome Sequencing Center for Infectious Disease"/>
            <person name="Wu L."/>
            <person name="Ma J."/>
        </authorList>
    </citation>
    <scope>NUCLEOTIDE SEQUENCE [LARGE SCALE GENOMIC DNA]</scope>
    <source>
        <strain evidence="8">CGMCC 1.10106</strain>
    </source>
</reference>
<feature type="transmembrane region" description="Helical" evidence="6">
    <location>
        <begin position="468"/>
        <end position="491"/>
    </location>
</feature>
<dbReference type="InterPro" id="IPR050833">
    <property type="entry name" value="Poly_Biosynth_Transport"/>
</dbReference>
<feature type="transmembrane region" description="Helical" evidence="6">
    <location>
        <begin position="35"/>
        <end position="54"/>
    </location>
</feature>
<evidence type="ECO:0000256" key="6">
    <source>
        <dbReference type="SAM" id="Phobius"/>
    </source>
</evidence>
<evidence type="ECO:0000256" key="1">
    <source>
        <dbReference type="ARBA" id="ARBA00004651"/>
    </source>
</evidence>
<feature type="transmembrane region" description="Helical" evidence="6">
    <location>
        <begin position="60"/>
        <end position="77"/>
    </location>
</feature>
<evidence type="ECO:0000256" key="2">
    <source>
        <dbReference type="ARBA" id="ARBA00022475"/>
    </source>
</evidence>
<feature type="transmembrane region" description="Helical" evidence="6">
    <location>
        <begin position="377"/>
        <end position="398"/>
    </location>
</feature>
<evidence type="ECO:0008006" key="9">
    <source>
        <dbReference type="Google" id="ProtNLM"/>
    </source>
</evidence>
<feature type="transmembrane region" description="Helical" evidence="6">
    <location>
        <begin position="404"/>
        <end position="425"/>
    </location>
</feature>
<organism evidence="7 8">
    <name type="scientific">Sphingomonas psychrolutea</name>
    <dbReference type="NCBI Taxonomy" id="1259676"/>
    <lineage>
        <taxon>Bacteria</taxon>
        <taxon>Pseudomonadati</taxon>
        <taxon>Pseudomonadota</taxon>
        <taxon>Alphaproteobacteria</taxon>
        <taxon>Sphingomonadales</taxon>
        <taxon>Sphingomonadaceae</taxon>
        <taxon>Sphingomonas</taxon>
    </lineage>
</organism>
<keyword evidence="5 6" id="KW-0472">Membrane</keyword>
<keyword evidence="8" id="KW-1185">Reference proteome</keyword>
<feature type="transmembrane region" description="Helical" evidence="6">
    <location>
        <begin position="191"/>
        <end position="210"/>
    </location>
</feature>
<feature type="transmembrane region" description="Helical" evidence="6">
    <location>
        <begin position="134"/>
        <end position="155"/>
    </location>
</feature>
<feature type="transmembrane region" description="Helical" evidence="6">
    <location>
        <begin position="445"/>
        <end position="462"/>
    </location>
</feature>
<sequence>MSSAETNAGAGAIDGRTTEEIDALAKGGRTNIIGFVMRLVARLPFLFIAGRLYGPDTLGTFARAVLFVEVASLLATFGLKRGLALAIAESDRPHVQIVWDCLVVAAIASGFASAILLLLPDLMYHGSAPTLLERLLPCIIVAGAWSDIMLAALAYRRNIQATVTARAIIEPWTISIAAGLLYPIARHDGLVIAYMLSMVAALLASFVPFVRSYGAPAGWRLHIGRTVALIRRNAPLAGADALEWGTRNVDRSILFLMFEPRIVGIYWMAQQVASIPGKLKTSFDPILGPVITSSLARGDTASVASQVRQVGFWILAAQTGLALMGSIPGEAVMGTVGPQFVAGTAALAFLLLAEAAASTGAVCESALVYIARVQNMAISIGMLLFQVGLSYALIYAMQALGWPVAYQAAGPAAALFVSVTLTSVIKSNYLARLLRARVAGWRLPMLWAILAAGAVGAAFTALPPEYEWVELAIGEPAIAVVYLFVLYRLAFKPEDRALFRRMPDGVTLPAVGLRASSEGHG</sequence>